<proteinExistence type="predicted"/>
<dbReference type="Proteomes" id="UP001201985">
    <property type="component" value="Unassembled WGS sequence"/>
</dbReference>
<comment type="caution">
    <text evidence="1">The sequence shown here is derived from an EMBL/GenBank/DDBJ whole genome shotgun (WGS) entry which is preliminary data.</text>
</comment>
<organism evidence="1 2">
    <name type="scientific">Teichococcus vastitatis</name>
    <dbReference type="NCBI Taxonomy" id="2307076"/>
    <lineage>
        <taxon>Bacteria</taxon>
        <taxon>Pseudomonadati</taxon>
        <taxon>Pseudomonadota</taxon>
        <taxon>Alphaproteobacteria</taxon>
        <taxon>Acetobacterales</taxon>
        <taxon>Roseomonadaceae</taxon>
        <taxon>Roseomonas</taxon>
    </lineage>
</organism>
<dbReference type="RefSeq" id="WP_162306205.1">
    <property type="nucleotide sequence ID" value="NZ_JALBUU010000028.1"/>
</dbReference>
<reference evidence="1 2" key="1">
    <citation type="submission" date="2022-03" db="EMBL/GenBank/DDBJ databases">
        <title>Complete genome analysis of Roseomonas KG 17.1 : a prolific producer of plant growth promoters.</title>
        <authorList>
            <person name="Saadouli I."/>
            <person name="Najjari A."/>
            <person name="Mosbah A."/>
            <person name="Ouzari H.I."/>
        </authorList>
    </citation>
    <scope>NUCLEOTIDE SEQUENCE [LARGE SCALE GENOMIC DNA]</scope>
    <source>
        <strain evidence="1 2">KG17-1</strain>
    </source>
</reference>
<gene>
    <name evidence="1" type="ORF">MON41_15405</name>
</gene>
<accession>A0ABS9W732</accession>
<protein>
    <submittedName>
        <fullName evidence="1">Uncharacterized protein</fullName>
    </submittedName>
</protein>
<evidence type="ECO:0000313" key="2">
    <source>
        <dbReference type="Proteomes" id="UP001201985"/>
    </source>
</evidence>
<name>A0ABS9W732_9PROT</name>
<keyword evidence="2" id="KW-1185">Reference proteome</keyword>
<dbReference type="EMBL" id="JALBUU010000028">
    <property type="protein sequence ID" value="MCI0755107.1"/>
    <property type="molecule type" value="Genomic_DNA"/>
</dbReference>
<evidence type="ECO:0000313" key="1">
    <source>
        <dbReference type="EMBL" id="MCI0755107.1"/>
    </source>
</evidence>
<sequence>MHPIPLLSLMTLLPAPPEPFARPLPPAEGASADLARGLLFAALARLLAERAAAPPPDGSR</sequence>